<evidence type="ECO:0000256" key="2">
    <source>
        <dbReference type="ARBA" id="ARBA00023125"/>
    </source>
</evidence>
<dbReference type="InterPro" id="IPR036388">
    <property type="entry name" value="WH-like_DNA-bd_sf"/>
</dbReference>
<evidence type="ECO:0000313" key="6">
    <source>
        <dbReference type="Proteomes" id="UP000094172"/>
    </source>
</evidence>
<comment type="caution">
    <text evidence="5">The sequence shown here is derived from an EMBL/GenBank/DDBJ whole genome shotgun (WGS) entry which is preliminary data.</text>
</comment>
<evidence type="ECO:0000259" key="4">
    <source>
        <dbReference type="PROSITE" id="PS50987"/>
    </source>
</evidence>
<feature type="domain" description="HTH arsR-type" evidence="4">
    <location>
        <begin position="1"/>
        <end position="95"/>
    </location>
</feature>
<dbReference type="InterPro" id="IPR051011">
    <property type="entry name" value="Metal_resp_trans_reg"/>
</dbReference>
<dbReference type="NCBIfam" id="NF033788">
    <property type="entry name" value="HTH_metalloreg"/>
    <property type="match status" value="1"/>
</dbReference>
<dbReference type="AlphaFoldDB" id="A0A1E3VS35"/>
<keyword evidence="6" id="KW-1185">Reference proteome</keyword>
<dbReference type="SMART" id="SM00418">
    <property type="entry name" value="HTH_ARSR"/>
    <property type="match status" value="1"/>
</dbReference>
<organism evidence="5 6">
    <name type="scientific">Methyloceanibacter stevinii</name>
    <dbReference type="NCBI Taxonomy" id="1774970"/>
    <lineage>
        <taxon>Bacteria</taxon>
        <taxon>Pseudomonadati</taxon>
        <taxon>Pseudomonadota</taxon>
        <taxon>Alphaproteobacteria</taxon>
        <taxon>Hyphomicrobiales</taxon>
        <taxon>Hyphomicrobiaceae</taxon>
        <taxon>Methyloceanibacter</taxon>
    </lineage>
</organism>
<proteinExistence type="predicted"/>
<dbReference type="PANTHER" id="PTHR43132:SF2">
    <property type="entry name" value="ARSENICAL RESISTANCE OPERON REPRESSOR ARSR-RELATED"/>
    <property type="match status" value="1"/>
</dbReference>
<dbReference type="CDD" id="cd00090">
    <property type="entry name" value="HTH_ARSR"/>
    <property type="match status" value="1"/>
</dbReference>
<dbReference type="PANTHER" id="PTHR43132">
    <property type="entry name" value="ARSENICAL RESISTANCE OPERON REPRESSOR ARSR-RELATED"/>
    <property type="match status" value="1"/>
</dbReference>
<reference evidence="5 6" key="1">
    <citation type="journal article" date="2016" name="Environ. Microbiol.">
        <title>New Methyloceanibacter diversity from North Sea sediments includes methanotroph containing solely the soluble methane monooxygenase.</title>
        <authorList>
            <person name="Vekeman B."/>
            <person name="Kerckhof F.M."/>
            <person name="Cremers G."/>
            <person name="de Vos P."/>
            <person name="Vandamme P."/>
            <person name="Boon N."/>
            <person name="Op den Camp H.J."/>
            <person name="Heylen K."/>
        </authorList>
    </citation>
    <scope>NUCLEOTIDE SEQUENCE [LARGE SCALE GENOMIC DNA]</scope>
    <source>
        <strain evidence="5 6">R-67176</strain>
    </source>
</reference>
<dbReference type="GO" id="GO:0003700">
    <property type="term" value="F:DNA-binding transcription factor activity"/>
    <property type="evidence" value="ECO:0007669"/>
    <property type="project" value="InterPro"/>
</dbReference>
<protein>
    <submittedName>
        <fullName evidence="5">ArsR family transcriptional regulator</fullName>
    </submittedName>
</protein>
<accession>A0A1E3VS35</accession>
<keyword evidence="3" id="KW-0804">Transcription</keyword>
<dbReference type="PROSITE" id="PS50987">
    <property type="entry name" value="HTH_ARSR_2"/>
    <property type="match status" value="1"/>
</dbReference>
<evidence type="ECO:0000256" key="1">
    <source>
        <dbReference type="ARBA" id="ARBA00023015"/>
    </source>
</evidence>
<dbReference type="InterPro" id="IPR036390">
    <property type="entry name" value="WH_DNA-bd_sf"/>
</dbReference>
<dbReference type="RefSeq" id="WP_069443672.1">
    <property type="nucleotide sequence ID" value="NZ_LPWE01000005.1"/>
</dbReference>
<dbReference type="Proteomes" id="UP000094172">
    <property type="component" value="Unassembled WGS sequence"/>
</dbReference>
<dbReference type="Gene3D" id="1.10.10.10">
    <property type="entry name" value="Winged helix-like DNA-binding domain superfamily/Winged helix DNA-binding domain"/>
    <property type="match status" value="1"/>
</dbReference>
<dbReference type="SUPFAM" id="SSF46785">
    <property type="entry name" value="Winged helix' DNA-binding domain"/>
    <property type="match status" value="1"/>
</dbReference>
<dbReference type="Pfam" id="PF12840">
    <property type="entry name" value="HTH_20"/>
    <property type="match status" value="1"/>
</dbReference>
<evidence type="ECO:0000313" key="5">
    <source>
        <dbReference type="EMBL" id="ODR96340.1"/>
    </source>
</evidence>
<gene>
    <name evidence="5" type="ORF">AUC70_15790</name>
</gene>
<name>A0A1E3VS35_9HYPH</name>
<sequence length="113" mass="11937">MDIIEAVDALGGLAQETRLKVFRLLVRAGFNGMAAGDIAEAVGIPKNTLSSHLAILARANLVQARKEGRSMIYAVDLEGTRALLSFLVEDCCQGDPSVCGPLIETTLATCCSE</sequence>
<evidence type="ECO:0000256" key="3">
    <source>
        <dbReference type="ARBA" id="ARBA00023163"/>
    </source>
</evidence>
<dbReference type="STRING" id="1774970.AUC70_15790"/>
<dbReference type="InterPro" id="IPR011991">
    <property type="entry name" value="ArsR-like_HTH"/>
</dbReference>
<keyword evidence="2" id="KW-0238">DNA-binding</keyword>
<dbReference type="InterPro" id="IPR001845">
    <property type="entry name" value="HTH_ArsR_DNA-bd_dom"/>
</dbReference>
<dbReference type="EMBL" id="LPWE01000005">
    <property type="protein sequence ID" value="ODR96340.1"/>
    <property type="molecule type" value="Genomic_DNA"/>
</dbReference>
<dbReference type="GO" id="GO:0003677">
    <property type="term" value="F:DNA binding"/>
    <property type="evidence" value="ECO:0007669"/>
    <property type="project" value="UniProtKB-KW"/>
</dbReference>
<dbReference type="PRINTS" id="PR00778">
    <property type="entry name" value="HTHARSR"/>
</dbReference>
<keyword evidence="1" id="KW-0805">Transcription regulation</keyword>